<gene>
    <name evidence="9" type="primary">cobD</name>
    <name evidence="10" type="ORF">SAMN02745704_01150</name>
</gene>
<evidence type="ECO:0000256" key="3">
    <source>
        <dbReference type="ARBA" id="ARBA00006263"/>
    </source>
</evidence>
<dbReference type="OrthoDB" id="9811967at2"/>
<keyword evidence="5 9" id="KW-0169">Cobalamin biosynthesis</keyword>
<feature type="transmembrane region" description="Helical" evidence="9">
    <location>
        <begin position="200"/>
        <end position="222"/>
    </location>
</feature>
<dbReference type="GO" id="GO:0015420">
    <property type="term" value="F:ABC-type vitamin B12 transporter activity"/>
    <property type="evidence" value="ECO:0007669"/>
    <property type="project" value="UniProtKB-UniRule"/>
</dbReference>
<comment type="pathway">
    <text evidence="2 9">Cofactor biosynthesis; adenosylcobalamin biosynthesis.</text>
</comment>
<evidence type="ECO:0000256" key="8">
    <source>
        <dbReference type="ARBA" id="ARBA00023136"/>
    </source>
</evidence>
<accession>A0A1T4WMG4</accession>
<dbReference type="HAMAP" id="MF_00024">
    <property type="entry name" value="CobD_CbiB"/>
    <property type="match status" value="1"/>
</dbReference>
<feature type="transmembrane region" description="Helical" evidence="9">
    <location>
        <begin position="79"/>
        <end position="98"/>
    </location>
</feature>
<dbReference type="UniPathway" id="UPA00148"/>
<evidence type="ECO:0000313" key="11">
    <source>
        <dbReference type="Proteomes" id="UP000190027"/>
    </source>
</evidence>
<evidence type="ECO:0000256" key="9">
    <source>
        <dbReference type="HAMAP-Rule" id="MF_00024"/>
    </source>
</evidence>
<dbReference type="RefSeq" id="WP_078716714.1">
    <property type="nucleotide sequence ID" value="NZ_FUYC01000003.1"/>
</dbReference>
<reference evidence="10 11" key="1">
    <citation type="submission" date="2017-02" db="EMBL/GenBank/DDBJ databases">
        <authorList>
            <person name="Peterson S.W."/>
        </authorList>
    </citation>
    <scope>NUCLEOTIDE SEQUENCE [LARGE SCALE GENOMIC DNA]</scope>
    <source>
        <strain evidence="10 11">DSM 16080</strain>
    </source>
</reference>
<dbReference type="PANTHER" id="PTHR34308">
    <property type="entry name" value="COBALAMIN BIOSYNTHESIS PROTEIN CBIB"/>
    <property type="match status" value="1"/>
</dbReference>
<dbReference type="EMBL" id="FUYC01000003">
    <property type="protein sequence ID" value="SKA78532.1"/>
    <property type="molecule type" value="Genomic_DNA"/>
</dbReference>
<dbReference type="AlphaFoldDB" id="A0A1T4WMG4"/>
<comment type="subcellular location">
    <subcellularLocation>
        <location evidence="1 9">Cell membrane</location>
        <topology evidence="1 9">Multi-pass membrane protein</topology>
    </subcellularLocation>
</comment>
<dbReference type="InterPro" id="IPR004485">
    <property type="entry name" value="Cobalamin_biosynth_CobD/CbiB"/>
</dbReference>
<dbReference type="Proteomes" id="UP000190027">
    <property type="component" value="Unassembled WGS sequence"/>
</dbReference>
<dbReference type="GO" id="GO:0009236">
    <property type="term" value="P:cobalamin biosynthetic process"/>
    <property type="evidence" value="ECO:0007669"/>
    <property type="project" value="UniProtKB-UniRule"/>
</dbReference>
<comment type="function">
    <text evidence="9">Converts cobyric acid to cobinamide by the addition of aminopropanol on the F carboxylic group.</text>
</comment>
<dbReference type="Pfam" id="PF03186">
    <property type="entry name" value="CobD_Cbib"/>
    <property type="match status" value="1"/>
</dbReference>
<feature type="transmembrane region" description="Helical" evidence="9">
    <location>
        <begin position="243"/>
        <end position="265"/>
    </location>
</feature>
<dbReference type="NCBIfam" id="TIGR00380">
    <property type="entry name" value="cobal_cbiB"/>
    <property type="match status" value="1"/>
</dbReference>
<evidence type="ECO:0000256" key="4">
    <source>
        <dbReference type="ARBA" id="ARBA00022475"/>
    </source>
</evidence>
<evidence type="ECO:0000256" key="1">
    <source>
        <dbReference type="ARBA" id="ARBA00004651"/>
    </source>
</evidence>
<keyword evidence="7 9" id="KW-1133">Transmembrane helix</keyword>
<name>A0A1T4WMG4_9BACT</name>
<evidence type="ECO:0000256" key="7">
    <source>
        <dbReference type="ARBA" id="ARBA00022989"/>
    </source>
</evidence>
<dbReference type="GO" id="GO:0005886">
    <property type="term" value="C:plasma membrane"/>
    <property type="evidence" value="ECO:0007669"/>
    <property type="project" value="UniProtKB-SubCell"/>
</dbReference>
<proteinExistence type="inferred from homology"/>
<evidence type="ECO:0000256" key="6">
    <source>
        <dbReference type="ARBA" id="ARBA00022692"/>
    </source>
</evidence>
<organism evidence="10 11">
    <name type="scientific">Paucidesulfovibrio gracilis DSM 16080</name>
    <dbReference type="NCBI Taxonomy" id="1121449"/>
    <lineage>
        <taxon>Bacteria</taxon>
        <taxon>Pseudomonadati</taxon>
        <taxon>Thermodesulfobacteriota</taxon>
        <taxon>Desulfovibrionia</taxon>
        <taxon>Desulfovibrionales</taxon>
        <taxon>Desulfovibrionaceae</taxon>
        <taxon>Paucidesulfovibrio</taxon>
    </lineage>
</organism>
<keyword evidence="6 9" id="KW-0812">Transmembrane</keyword>
<dbReference type="PANTHER" id="PTHR34308:SF1">
    <property type="entry name" value="COBALAMIN BIOSYNTHESIS PROTEIN CBIB"/>
    <property type="match status" value="1"/>
</dbReference>
<keyword evidence="11" id="KW-1185">Reference proteome</keyword>
<sequence>MELYDWLPLTAVVLDILLGDPPDWPHPVRWIGWGAERLEALGRLLCAGNPGRRFGTGAAIALLLLVSAGYGVVALLPVLGTLAAVYLAYAGLALGCLLNETKRVAGLLDRGDLTTARSALAMLVSRDTTDMSEQGCRRTLAETLSENFNDGFVAPFFWLCIFGPAGLWLYKTISTLDSMWGYRTPRYEKLGWFAAKADDVLAWVPARVSAGAMLVCGTVLGLNWREAWKNAPVEALRMESPNAGWPMAAAAWLCAGSMGGATQYFGVMKQKPLLGPPDRAWTAPALASLHRLVMGAALLVTVLGQSLCLML</sequence>
<feature type="transmembrane region" description="Helical" evidence="9">
    <location>
        <begin position="285"/>
        <end position="309"/>
    </location>
</feature>
<feature type="transmembrane region" description="Helical" evidence="9">
    <location>
        <begin position="54"/>
        <end position="73"/>
    </location>
</feature>
<evidence type="ECO:0000313" key="10">
    <source>
        <dbReference type="EMBL" id="SKA78532.1"/>
    </source>
</evidence>
<comment type="similarity">
    <text evidence="3 9">Belongs to the CobD/CbiB family.</text>
</comment>
<dbReference type="STRING" id="1121449.SAMN02745704_01150"/>
<keyword evidence="8 9" id="KW-0472">Membrane</keyword>
<protein>
    <recommendedName>
        <fullName evidence="9">Cobalamin biosynthesis protein CobD</fullName>
    </recommendedName>
</protein>
<keyword evidence="4 9" id="KW-1003">Cell membrane</keyword>
<dbReference type="GO" id="GO:0048472">
    <property type="term" value="F:threonine-phosphate decarboxylase activity"/>
    <property type="evidence" value="ECO:0007669"/>
    <property type="project" value="InterPro"/>
</dbReference>
<evidence type="ECO:0000256" key="5">
    <source>
        <dbReference type="ARBA" id="ARBA00022573"/>
    </source>
</evidence>
<feature type="transmembrane region" description="Helical" evidence="9">
    <location>
        <begin position="152"/>
        <end position="170"/>
    </location>
</feature>
<evidence type="ECO:0000256" key="2">
    <source>
        <dbReference type="ARBA" id="ARBA00004953"/>
    </source>
</evidence>